<sequence>MQIRKEYSIFSPPNPGLSSSPPKPPAPSYPSTRSLSQDRLVVLNPLVPTLTGMRTKLGDGLGKVKQKFNSKLQKMEEFLVGSSPGTKCSSCLDIYPFHLGMGNCMYGTTKSFEGKHG</sequence>
<protein>
    <submittedName>
        <fullName evidence="2">Uncharacterized protein</fullName>
    </submittedName>
</protein>
<evidence type="ECO:0000313" key="2">
    <source>
        <dbReference type="EMBL" id="JAV64492.1"/>
    </source>
</evidence>
<name>A0A1Y1KSV9_PHOPY</name>
<feature type="region of interest" description="Disordered" evidence="1">
    <location>
        <begin position="1"/>
        <end position="37"/>
    </location>
</feature>
<reference evidence="2" key="1">
    <citation type="journal article" date="2016" name="Sci. Rep.">
        <title>Molecular characterization of firefly nuptial gifts: a multi-omics approach sheds light on postcopulatory sexual selection.</title>
        <authorList>
            <person name="Al-Wathiqui N."/>
            <person name="Fallon T.R."/>
            <person name="South A."/>
            <person name="Weng J.K."/>
            <person name="Lewis S.M."/>
        </authorList>
    </citation>
    <scope>NUCLEOTIDE SEQUENCE</scope>
</reference>
<proteinExistence type="predicted"/>
<accession>A0A1Y1KSV9</accession>
<dbReference type="EMBL" id="GEZM01074708">
    <property type="protein sequence ID" value="JAV64492.1"/>
    <property type="molecule type" value="Transcribed_RNA"/>
</dbReference>
<evidence type="ECO:0000256" key="1">
    <source>
        <dbReference type="SAM" id="MobiDB-lite"/>
    </source>
</evidence>
<organism evidence="2">
    <name type="scientific">Photinus pyralis</name>
    <name type="common">Common eastern firefly</name>
    <name type="synonym">Lampyris pyralis</name>
    <dbReference type="NCBI Taxonomy" id="7054"/>
    <lineage>
        <taxon>Eukaryota</taxon>
        <taxon>Metazoa</taxon>
        <taxon>Ecdysozoa</taxon>
        <taxon>Arthropoda</taxon>
        <taxon>Hexapoda</taxon>
        <taxon>Insecta</taxon>
        <taxon>Pterygota</taxon>
        <taxon>Neoptera</taxon>
        <taxon>Endopterygota</taxon>
        <taxon>Coleoptera</taxon>
        <taxon>Polyphaga</taxon>
        <taxon>Elateriformia</taxon>
        <taxon>Elateroidea</taxon>
        <taxon>Lampyridae</taxon>
        <taxon>Lampyrinae</taxon>
        <taxon>Photinus</taxon>
    </lineage>
</organism>
<dbReference type="AlphaFoldDB" id="A0A1Y1KSV9"/>